<feature type="compositionally biased region" description="Polar residues" evidence="6">
    <location>
        <begin position="138"/>
        <end position="151"/>
    </location>
</feature>
<keyword evidence="4 7" id="KW-1133">Transmembrane helix</keyword>
<evidence type="ECO:0000256" key="6">
    <source>
        <dbReference type="SAM" id="MobiDB-lite"/>
    </source>
</evidence>
<dbReference type="Pfam" id="PF01679">
    <property type="entry name" value="Pmp3"/>
    <property type="match status" value="1"/>
</dbReference>
<keyword evidence="5 7" id="KW-0472">Membrane</keyword>
<evidence type="ECO:0000256" key="3">
    <source>
        <dbReference type="ARBA" id="ARBA00022692"/>
    </source>
</evidence>
<dbReference type="PANTHER" id="PTHR43021:SF2">
    <property type="entry name" value="CATION_H+ EXCHANGER DOMAIN-CONTAINING PROTEIN"/>
    <property type="match status" value="1"/>
</dbReference>
<keyword evidence="3 7" id="KW-0812">Transmembrane</keyword>
<organism evidence="8 9">
    <name type="scientific">Micractinium conductrix</name>
    <dbReference type="NCBI Taxonomy" id="554055"/>
    <lineage>
        <taxon>Eukaryota</taxon>
        <taxon>Viridiplantae</taxon>
        <taxon>Chlorophyta</taxon>
        <taxon>core chlorophytes</taxon>
        <taxon>Trebouxiophyceae</taxon>
        <taxon>Chlorellales</taxon>
        <taxon>Chlorellaceae</taxon>
        <taxon>Chlorella clade</taxon>
        <taxon>Micractinium</taxon>
    </lineage>
</organism>
<feature type="transmembrane region" description="Helical" evidence="7">
    <location>
        <begin position="936"/>
        <end position="955"/>
    </location>
</feature>
<dbReference type="EMBL" id="LHPF02000022">
    <property type="protein sequence ID" value="PSC70125.1"/>
    <property type="molecule type" value="Genomic_DNA"/>
</dbReference>
<feature type="transmembrane region" description="Helical" evidence="7">
    <location>
        <begin position="764"/>
        <end position="786"/>
    </location>
</feature>
<feature type="transmembrane region" description="Helical" evidence="7">
    <location>
        <begin position="517"/>
        <end position="540"/>
    </location>
</feature>
<feature type="compositionally biased region" description="Basic residues" evidence="6">
    <location>
        <begin position="127"/>
        <end position="137"/>
    </location>
</feature>
<evidence type="ECO:0000256" key="4">
    <source>
        <dbReference type="ARBA" id="ARBA00022989"/>
    </source>
</evidence>
<reference evidence="8 9" key="1">
    <citation type="journal article" date="2018" name="Plant J.">
        <title>Genome sequences of Chlorella sorokiniana UTEX 1602 and Micractinium conductrix SAG 241.80: implications to maltose excretion by a green alga.</title>
        <authorList>
            <person name="Arriola M.B."/>
            <person name="Velmurugan N."/>
            <person name="Zhang Y."/>
            <person name="Plunkett M.H."/>
            <person name="Hondzo H."/>
            <person name="Barney B.M."/>
        </authorList>
    </citation>
    <scope>NUCLEOTIDE SEQUENCE [LARGE SCALE GENOMIC DNA]</scope>
    <source>
        <strain evidence="8 9">SAG 241.80</strain>
    </source>
</reference>
<evidence type="ECO:0000313" key="9">
    <source>
        <dbReference type="Proteomes" id="UP000239649"/>
    </source>
</evidence>
<name>A0A2P6V7Q8_9CHLO</name>
<protein>
    <submittedName>
        <fullName evidence="8">Monovalent Cation:Proton antiporter-1 family</fullName>
    </submittedName>
</protein>
<feature type="transmembrane region" description="Helical" evidence="7">
    <location>
        <begin position="480"/>
        <end position="497"/>
    </location>
</feature>
<keyword evidence="9" id="KW-1185">Reference proteome</keyword>
<comment type="similarity">
    <text evidence="2">Belongs to the UPF0057 (PMP3) family.</text>
</comment>
<evidence type="ECO:0000256" key="7">
    <source>
        <dbReference type="SAM" id="Phobius"/>
    </source>
</evidence>
<dbReference type="OrthoDB" id="119067at2759"/>
<evidence type="ECO:0000256" key="2">
    <source>
        <dbReference type="ARBA" id="ARBA00009530"/>
    </source>
</evidence>
<dbReference type="GO" id="GO:0016020">
    <property type="term" value="C:membrane"/>
    <property type="evidence" value="ECO:0007669"/>
    <property type="project" value="UniProtKB-SubCell"/>
</dbReference>
<feature type="transmembrane region" description="Helical" evidence="7">
    <location>
        <begin position="798"/>
        <end position="817"/>
    </location>
</feature>
<evidence type="ECO:0000313" key="8">
    <source>
        <dbReference type="EMBL" id="PSC70125.1"/>
    </source>
</evidence>
<dbReference type="PANTHER" id="PTHR43021">
    <property type="entry name" value="NA(+)/H(+) ANTIPORTER-RELATED"/>
    <property type="match status" value="1"/>
</dbReference>
<feature type="region of interest" description="Disordered" evidence="6">
    <location>
        <begin position="127"/>
        <end position="217"/>
    </location>
</feature>
<feature type="transmembrane region" description="Helical" evidence="7">
    <location>
        <begin position="552"/>
        <end position="572"/>
    </location>
</feature>
<dbReference type="Proteomes" id="UP000239649">
    <property type="component" value="Unassembled WGS sequence"/>
</dbReference>
<feature type="transmembrane region" description="Helical" evidence="7">
    <location>
        <begin position="907"/>
        <end position="924"/>
    </location>
</feature>
<dbReference type="Gene3D" id="1.20.1530.20">
    <property type="match status" value="2"/>
</dbReference>
<dbReference type="InterPro" id="IPR038770">
    <property type="entry name" value="Na+/solute_symporter_sf"/>
</dbReference>
<comment type="subcellular location">
    <subcellularLocation>
        <location evidence="1">Membrane</location>
    </subcellularLocation>
</comment>
<comment type="caution">
    <text evidence="8">The sequence shown here is derived from an EMBL/GenBank/DDBJ whole genome shotgun (WGS) entry which is preliminary data.</text>
</comment>
<dbReference type="AlphaFoldDB" id="A0A2P6V7Q8"/>
<feature type="transmembrane region" description="Helical" evidence="7">
    <location>
        <begin position="592"/>
        <end position="617"/>
    </location>
</feature>
<dbReference type="Gene3D" id="1.10.10.60">
    <property type="entry name" value="Homeodomain-like"/>
    <property type="match status" value="1"/>
</dbReference>
<proteinExistence type="inferred from homology"/>
<feature type="transmembrane region" description="Helical" evidence="7">
    <location>
        <begin position="448"/>
        <end position="468"/>
    </location>
</feature>
<accession>A0A2P6V7Q8</accession>
<evidence type="ECO:0000256" key="1">
    <source>
        <dbReference type="ARBA" id="ARBA00004370"/>
    </source>
</evidence>
<sequence>MAGDELSSTPGGGGGQPCRWTAVMECAYQEAVHSLGGLEAATPKPLFELLAPKFPGLNLQNVKWHLAHHRRREEGARIRGPDAAPPPLRWVGSSWRVRGLDAAQPHALLDLLQDEFPELTAQHIKDHLRQHRMRARTQRQFSKPSPSVTTLRRSEATPPKRPQPEPQPHEGRARRAAQAGTQQAQQAALPQRTTAAAAPQQDWAAPGGEAAAAHHRAELERAAQLSGKLSGLSGHTLGVHSQLSGVVSEALPGDTGALPALQQCRMRAACYLLPAALQALDAAAVRRRRCLEVVVELELCVVDLASLLELVRPEEGAGRPGGPLSHLGAGTAASSERHLHRMLAEVAAQRTQHADLGDAGGAAELAALAAVLSGRAPRADGAAAAGWSGGAPSRLAAVAATALVTPVWHLAGRATQSLRLPAITGIMLAGIASGPQALGLLSAAGMPALAPLSALCLSLIALAAGAELHLPELRRLRRQVLCVTAGIAAFSWVLVYACMRLLSGSIPFVRGLSPADAAAVCTLAATLAIARSPASAIAVLKETDGKGPYCSLVMAVVVVKDVLLFACFAVNMELARAVVSGKAAAADGSAALWLLVVPSVTILESVLLGVLGGFALARLLRMPSTIISIAGGGASGAPGAQPGGVAPQPLLLPAGGGHAGPHGGGRSGALRLLRHPVAARLRPLALLCVSGATWAAAELLEAEPLLACVAAGLLASNWRHDLQAGREAAELLSADLSRLAPLVNSLFFGLVGASLKLSAVRDSLWAAAILYAVRLAGVWLGCWAGGQAGGAQPEVARRMWMGMVTQAGIALGLAQTVAARFPAWGADFAALVAGVVMMNLLTGPPLFKAAVVAAGEARSTLSLPDAQPMPRRSGSSPRYCYFIDNSSELASPPHRRRIIMAFQTRDIGLLVVAFFLPPLAVFIARDSCDSSVLLNILLTLLGWIPGIIHAVWVLLKT</sequence>
<dbReference type="InterPro" id="IPR000612">
    <property type="entry name" value="PMP3"/>
</dbReference>
<feature type="compositionally biased region" description="Low complexity" evidence="6">
    <location>
        <begin position="176"/>
        <end position="211"/>
    </location>
</feature>
<evidence type="ECO:0000256" key="5">
    <source>
        <dbReference type="ARBA" id="ARBA00023136"/>
    </source>
</evidence>
<gene>
    <name evidence="8" type="ORF">C2E20_6506</name>
</gene>